<dbReference type="NCBIfam" id="TIGR00711">
    <property type="entry name" value="efflux_EmrB"/>
    <property type="match status" value="1"/>
</dbReference>
<keyword evidence="6 8" id="KW-1133">Transmembrane helix</keyword>
<evidence type="ECO:0000313" key="10">
    <source>
        <dbReference type="EMBL" id="MBC9979059.1"/>
    </source>
</evidence>
<evidence type="ECO:0000256" key="1">
    <source>
        <dbReference type="ARBA" id="ARBA00004651"/>
    </source>
</evidence>
<feature type="transmembrane region" description="Helical" evidence="8">
    <location>
        <begin position="334"/>
        <end position="353"/>
    </location>
</feature>
<sequence>MSGPLPPGLRRNMVTICAMTATIMQALDTTIANVALPYMQGTLSASQDQINWVLTSYIVAAAIMTAPVGWIANRYGRKRIFIICSAGFTLASVLCGLAQDINQMVLFRLLQGVFGAALVPLSQAVMLDSYTLQERAKAMSIWGMGVMMGPIMGPSLGAWLTETYSWHWVFFVNLPFGALTVLGLMAFMDETKKDLTLRFDFFGFAALAVAIGSLQLALDRGEQLGWLESNEIVGEFIVSAVGFYYFFAHSFTTSRPFIQFALFKDRNFVTGCIFMTVMGLVLYSTMALASPYLQNVIGYPIITAGMLLASRGFGTFLAMMMVGRLMRYFEARTLIISGLALTAGSLFQMTGWTEMTQVPEIVTVSVFQGFGFGLVFVPLSTVSFLTLPNHLRTDGTSMLTLLRNVASSIGISIVIAQLTQGTRRTYAILSEHINPFNHALQMPDVRGIINLSTDAGRAMADKMVAVQAQIIAFSQDYQLVMLFILVSIPLAIMIGSTKAALRKQTAGPEHAVME</sequence>
<organism evidence="10 11">
    <name type="scientific">Bradyrhizobium campsiandrae</name>
    <dbReference type="NCBI Taxonomy" id="1729892"/>
    <lineage>
        <taxon>Bacteria</taxon>
        <taxon>Pseudomonadati</taxon>
        <taxon>Pseudomonadota</taxon>
        <taxon>Alphaproteobacteria</taxon>
        <taxon>Hyphomicrobiales</taxon>
        <taxon>Nitrobacteraceae</taxon>
        <taxon>Bradyrhizobium</taxon>
    </lineage>
</organism>
<dbReference type="Proteomes" id="UP000639516">
    <property type="component" value="Unassembled WGS sequence"/>
</dbReference>
<dbReference type="InterPro" id="IPR020846">
    <property type="entry name" value="MFS_dom"/>
</dbReference>
<dbReference type="InterPro" id="IPR036259">
    <property type="entry name" value="MFS_trans_sf"/>
</dbReference>
<comment type="caution">
    <text evidence="10">The sequence shown here is derived from an EMBL/GenBank/DDBJ whole genome shotgun (WGS) entry which is preliminary data.</text>
</comment>
<dbReference type="PRINTS" id="PR01036">
    <property type="entry name" value="TCRTETB"/>
</dbReference>
<feature type="transmembrane region" description="Helical" evidence="8">
    <location>
        <begin position="166"/>
        <end position="187"/>
    </location>
</feature>
<evidence type="ECO:0000256" key="5">
    <source>
        <dbReference type="ARBA" id="ARBA00022692"/>
    </source>
</evidence>
<keyword evidence="11" id="KW-1185">Reference proteome</keyword>
<comment type="subcellular location">
    <subcellularLocation>
        <location evidence="1">Cell membrane</location>
        <topology evidence="1">Multi-pass membrane protein</topology>
    </subcellularLocation>
</comment>
<feature type="transmembrane region" description="Helical" evidence="8">
    <location>
        <begin position="80"/>
        <end position="99"/>
    </location>
</feature>
<feature type="transmembrane region" description="Helical" evidence="8">
    <location>
        <begin position="268"/>
        <end position="289"/>
    </location>
</feature>
<dbReference type="PROSITE" id="PS50850">
    <property type="entry name" value="MFS"/>
    <property type="match status" value="1"/>
</dbReference>
<dbReference type="Pfam" id="PF07690">
    <property type="entry name" value="MFS_1"/>
    <property type="match status" value="1"/>
</dbReference>
<feature type="transmembrane region" description="Helical" evidence="8">
    <location>
        <begin position="477"/>
        <end position="495"/>
    </location>
</feature>
<feature type="transmembrane region" description="Helical" evidence="8">
    <location>
        <begin position="52"/>
        <end position="73"/>
    </location>
</feature>
<feature type="transmembrane region" description="Helical" evidence="8">
    <location>
        <begin position="301"/>
        <end position="322"/>
    </location>
</feature>
<evidence type="ECO:0000256" key="3">
    <source>
        <dbReference type="ARBA" id="ARBA00022448"/>
    </source>
</evidence>
<dbReference type="EMBL" id="JAATTO010000015">
    <property type="protein sequence ID" value="MBC9979059.1"/>
    <property type="molecule type" value="Genomic_DNA"/>
</dbReference>
<dbReference type="CDD" id="cd17503">
    <property type="entry name" value="MFS_LmrB_MDR_like"/>
    <property type="match status" value="1"/>
</dbReference>
<evidence type="ECO:0000256" key="4">
    <source>
        <dbReference type="ARBA" id="ARBA00022475"/>
    </source>
</evidence>
<feature type="transmembrane region" description="Helical" evidence="8">
    <location>
        <begin position="230"/>
        <end position="247"/>
    </location>
</feature>
<dbReference type="InterPro" id="IPR011701">
    <property type="entry name" value="MFS"/>
</dbReference>
<dbReference type="InterPro" id="IPR004638">
    <property type="entry name" value="EmrB-like"/>
</dbReference>
<evidence type="ECO:0000256" key="7">
    <source>
        <dbReference type="ARBA" id="ARBA00023136"/>
    </source>
</evidence>
<dbReference type="RefSeq" id="WP_188105363.1">
    <property type="nucleotide sequence ID" value="NZ_JAANIH010000047.1"/>
</dbReference>
<dbReference type="Gene3D" id="1.20.1250.20">
    <property type="entry name" value="MFS general substrate transporter like domains"/>
    <property type="match status" value="1"/>
</dbReference>
<protein>
    <submittedName>
        <fullName evidence="10">Multidrug efflux MFS transporter</fullName>
    </submittedName>
</protein>
<dbReference type="PANTHER" id="PTHR42718:SF9">
    <property type="entry name" value="MAJOR FACILITATOR SUPERFAMILY MULTIDRUG TRANSPORTER MFSC"/>
    <property type="match status" value="1"/>
</dbReference>
<name>A0ABR7U4T0_9BRAD</name>
<dbReference type="Gene3D" id="1.20.1720.10">
    <property type="entry name" value="Multidrug resistance protein D"/>
    <property type="match status" value="1"/>
</dbReference>
<reference evidence="10 11" key="1">
    <citation type="journal article" date="2020" name="Arch. Microbiol.">
        <title>Bradyrhizobium campsiandrae sp. nov., a nitrogen-fixing bacterial strain isolated from a native leguminous tree from the Amazon adapted to flooded conditions.</title>
        <authorList>
            <person name="Cabral Michel D."/>
            <person name="Martins da Costa E."/>
            <person name="Azarias Guimaraes A."/>
            <person name="Soares de Carvalho T."/>
            <person name="Santos de Castro Caputo P."/>
            <person name="Willems A."/>
            <person name="de Souza Moreira F.M."/>
        </authorList>
    </citation>
    <scope>NUCLEOTIDE SEQUENCE [LARGE SCALE GENOMIC DNA]</scope>
    <source>
        <strain evidence="11">INPA 384B</strain>
    </source>
</reference>
<feature type="domain" description="Major facilitator superfamily (MFS) profile" evidence="9">
    <location>
        <begin position="14"/>
        <end position="499"/>
    </location>
</feature>
<feature type="transmembrane region" description="Helical" evidence="8">
    <location>
        <begin position="365"/>
        <end position="387"/>
    </location>
</feature>
<accession>A0ABR7U4T0</accession>
<feature type="transmembrane region" description="Helical" evidence="8">
    <location>
        <begin position="399"/>
        <end position="419"/>
    </location>
</feature>
<dbReference type="PANTHER" id="PTHR42718">
    <property type="entry name" value="MAJOR FACILITATOR SUPERFAMILY MULTIDRUG TRANSPORTER MFSC"/>
    <property type="match status" value="1"/>
</dbReference>
<evidence type="ECO:0000256" key="2">
    <source>
        <dbReference type="ARBA" id="ARBA00008537"/>
    </source>
</evidence>
<evidence type="ECO:0000259" key="9">
    <source>
        <dbReference type="PROSITE" id="PS50850"/>
    </source>
</evidence>
<evidence type="ECO:0000256" key="6">
    <source>
        <dbReference type="ARBA" id="ARBA00022989"/>
    </source>
</evidence>
<feature type="transmembrane region" description="Helical" evidence="8">
    <location>
        <begin position="105"/>
        <end position="127"/>
    </location>
</feature>
<feature type="transmembrane region" description="Helical" evidence="8">
    <location>
        <begin position="199"/>
        <end position="218"/>
    </location>
</feature>
<keyword evidence="4" id="KW-1003">Cell membrane</keyword>
<evidence type="ECO:0000256" key="8">
    <source>
        <dbReference type="SAM" id="Phobius"/>
    </source>
</evidence>
<keyword evidence="5 8" id="KW-0812">Transmembrane</keyword>
<dbReference type="SUPFAM" id="SSF103473">
    <property type="entry name" value="MFS general substrate transporter"/>
    <property type="match status" value="1"/>
</dbReference>
<feature type="transmembrane region" description="Helical" evidence="8">
    <location>
        <begin position="139"/>
        <end position="160"/>
    </location>
</feature>
<keyword evidence="7 8" id="KW-0472">Membrane</keyword>
<keyword evidence="3" id="KW-0813">Transport</keyword>
<comment type="similarity">
    <text evidence="2">Belongs to the major facilitator superfamily. EmrB family.</text>
</comment>
<feature type="transmembrane region" description="Helical" evidence="8">
    <location>
        <begin position="12"/>
        <end position="32"/>
    </location>
</feature>
<gene>
    <name evidence="10" type="ORF">HA482_12710</name>
</gene>
<evidence type="ECO:0000313" key="11">
    <source>
        <dbReference type="Proteomes" id="UP000639516"/>
    </source>
</evidence>
<proteinExistence type="inferred from homology"/>